<dbReference type="GO" id="GO:0005794">
    <property type="term" value="C:Golgi apparatus"/>
    <property type="evidence" value="ECO:0007669"/>
    <property type="project" value="TreeGrafter"/>
</dbReference>
<feature type="transmembrane region" description="Helical" evidence="9">
    <location>
        <begin position="193"/>
        <end position="214"/>
    </location>
</feature>
<keyword evidence="2 9" id="KW-0813">Transport</keyword>
<feature type="transmembrane region" description="Helical" evidence="9">
    <location>
        <begin position="548"/>
        <end position="568"/>
    </location>
</feature>
<keyword evidence="3 9" id="KW-0812">Transmembrane</keyword>
<name>A0AA39L6C5_SARSR</name>
<dbReference type="AlphaFoldDB" id="A0AA39L6C5"/>
<dbReference type="Pfam" id="PF00654">
    <property type="entry name" value="Voltage_CLC"/>
    <property type="match status" value="1"/>
</dbReference>
<evidence type="ECO:0000256" key="10">
    <source>
        <dbReference type="SAM" id="MobiDB-lite"/>
    </source>
</evidence>
<feature type="transmembrane region" description="Helical" evidence="9">
    <location>
        <begin position="275"/>
        <end position="298"/>
    </location>
</feature>
<gene>
    <name evidence="12" type="ORF">NLU13_6995</name>
</gene>
<keyword evidence="8" id="KW-0129">CBS domain</keyword>
<organism evidence="12 13">
    <name type="scientific">Sarocladium strictum</name>
    <name type="common">Black bundle disease fungus</name>
    <name type="synonym">Acremonium strictum</name>
    <dbReference type="NCBI Taxonomy" id="5046"/>
    <lineage>
        <taxon>Eukaryota</taxon>
        <taxon>Fungi</taxon>
        <taxon>Dikarya</taxon>
        <taxon>Ascomycota</taxon>
        <taxon>Pezizomycotina</taxon>
        <taxon>Sordariomycetes</taxon>
        <taxon>Hypocreomycetidae</taxon>
        <taxon>Hypocreales</taxon>
        <taxon>Sarocladiaceae</taxon>
        <taxon>Sarocladium</taxon>
    </lineage>
</organism>
<feature type="compositionally biased region" description="Basic and acidic residues" evidence="10">
    <location>
        <begin position="1"/>
        <end position="10"/>
    </location>
</feature>
<feature type="compositionally biased region" description="Low complexity" evidence="10">
    <location>
        <begin position="859"/>
        <end position="874"/>
    </location>
</feature>
<dbReference type="Gene3D" id="1.10.3080.10">
    <property type="entry name" value="Clc chloride channel"/>
    <property type="match status" value="1"/>
</dbReference>
<feature type="compositionally biased region" description="Acidic residues" evidence="10">
    <location>
        <begin position="877"/>
        <end position="893"/>
    </location>
</feature>
<dbReference type="CDD" id="cd03684">
    <property type="entry name" value="ClC_3_like"/>
    <property type="match status" value="1"/>
</dbReference>
<dbReference type="InterPro" id="IPR014743">
    <property type="entry name" value="Cl-channel_core"/>
</dbReference>
<feature type="region of interest" description="Disordered" evidence="10">
    <location>
        <begin position="855"/>
        <end position="901"/>
    </location>
</feature>
<dbReference type="InterPro" id="IPR001807">
    <property type="entry name" value="ClC"/>
</dbReference>
<dbReference type="EMBL" id="JAPDFR010000006">
    <property type="protein sequence ID" value="KAK0385818.1"/>
    <property type="molecule type" value="Genomic_DNA"/>
</dbReference>
<dbReference type="FunFam" id="1.10.3080.10:FF:000011">
    <property type="entry name" value="Chloride channel protein"/>
    <property type="match status" value="1"/>
</dbReference>
<feature type="transmembrane region" description="Helical" evidence="9">
    <location>
        <begin position="377"/>
        <end position="401"/>
    </location>
</feature>
<feature type="region of interest" description="Disordered" evidence="10">
    <location>
        <begin position="1"/>
        <end position="85"/>
    </location>
</feature>
<dbReference type="CDD" id="cd04591">
    <property type="entry name" value="CBS_pair_voltage-gated_CLC_euk_bac"/>
    <property type="match status" value="1"/>
</dbReference>
<feature type="transmembrane region" description="Helical" evidence="9">
    <location>
        <begin position="574"/>
        <end position="597"/>
    </location>
</feature>
<sequence length="901" mass="97934">MSGAQAHHDFIASSSSSHSPTANTPPSAEDRDELDLLGQDDDDGLQDVDFDAKRRSLGDEDGLFDDDPMHGDIGTTSFSFKPRQKPSFMSAPGRFLSSLTGGLSSTPDRSSASTPQGNSASGGRGSRSPEFHDGQTANDWYTEGPGRRVGYEDLTAIDWIFEYTKERQRLRVLDSSASGLVGYAQHLLDASQVWIILLLTGISVGAVAAFINIASDWLSDTKLGYCSSGPEGGHWYLNRAFCCYGYDAGYECDGWKTWGEAIGIKAAGGRWLVEYIFYLIVAVTLALSASLLVQEYAIHAKHSGIPEIKTILGGFVIRRLLGGWTLLTKSLGLILAVASGMWLGKEGPLVHVACCCANIFIKLFSTINDNEARKREVLSAAAASGISVAFGSPIGGVLFSLESLSYYFPDKTMWQSFVCAMAAAVVLQAFDPFRSGKLVLYQTKYSVDWHGFELFPYATLGILGGIYGGLFIRANMFVARWKKSNSWLPSPIIQVLAVALLTALINYPNFYMKVQSTELVSNLFVECAQVLDDPIGLCKTGAASTGTIVLLLFAAVLGFFLAAITFGLQIPAGIILPSMAIGALIGRAVGILVELIVQSAPEGFFLFQSCKPDVPCITPGTYAIVGAASALAGVTRLTVSIVVIMFELTGALTYVLPIMVSVMISKWVGDAFSRRGIYESWIHFNEYPYIDTSDEMVIPDIPASHIMTRIEDLVVLTATGHTIASLNSILDSNPYRGFPVISDPRDAIFLGYISRAELAYNLRAATSPPRSFPPETEAFFTHQPLADPRTTLDLRPWMDQTPLTLPSRTSLHLVVSYFQKLGLRYVLFSDRGVLQGLLTKKDVWYVLNGADETRRTANGSGAAGSPRRSGVVREGMGEEEERGLLREEEEEDDARDRGSIL</sequence>
<dbReference type="InterPro" id="IPR000644">
    <property type="entry name" value="CBS_dom"/>
</dbReference>
<dbReference type="SUPFAM" id="SSF81340">
    <property type="entry name" value="Clc chloride channel"/>
    <property type="match status" value="1"/>
</dbReference>
<evidence type="ECO:0000313" key="13">
    <source>
        <dbReference type="Proteomes" id="UP001175261"/>
    </source>
</evidence>
<dbReference type="GO" id="GO:0005247">
    <property type="term" value="F:voltage-gated chloride channel activity"/>
    <property type="evidence" value="ECO:0007669"/>
    <property type="project" value="TreeGrafter"/>
</dbReference>
<dbReference type="GO" id="GO:0005769">
    <property type="term" value="C:early endosome"/>
    <property type="evidence" value="ECO:0007669"/>
    <property type="project" value="TreeGrafter"/>
</dbReference>
<feature type="region of interest" description="Disordered" evidence="10">
    <location>
        <begin position="99"/>
        <end position="144"/>
    </location>
</feature>
<proteinExistence type="inferred from homology"/>
<dbReference type="Gene3D" id="3.10.580.10">
    <property type="entry name" value="CBS-domain"/>
    <property type="match status" value="1"/>
</dbReference>
<keyword evidence="4 9" id="KW-1133">Transmembrane helix</keyword>
<keyword evidence="5 9" id="KW-0406">Ion transport</keyword>
<evidence type="ECO:0000256" key="1">
    <source>
        <dbReference type="ARBA" id="ARBA00004141"/>
    </source>
</evidence>
<feature type="transmembrane region" description="Helical" evidence="9">
    <location>
        <begin position="319"/>
        <end position="343"/>
    </location>
</feature>
<feature type="domain" description="CBS" evidence="11">
    <location>
        <begin position="707"/>
        <end position="772"/>
    </location>
</feature>
<dbReference type="PRINTS" id="PR00762">
    <property type="entry name" value="CLCHANNEL"/>
</dbReference>
<feature type="compositionally biased region" description="Acidic residues" evidence="10">
    <location>
        <begin position="30"/>
        <end position="49"/>
    </location>
</feature>
<feature type="compositionally biased region" description="Low complexity" evidence="10">
    <location>
        <begin position="12"/>
        <end position="27"/>
    </location>
</feature>
<comment type="similarity">
    <text evidence="9">Belongs to the chloride channel (TC 2.A.49) family.</text>
</comment>
<dbReference type="Proteomes" id="UP001175261">
    <property type="component" value="Unassembled WGS sequence"/>
</dbReference>
<evidence type="ECO:0000256" key="5">
    <source>
        <dbReference type="ARBA" id="ARBA00023065"/>
    </source>
</evidence>
<dbReference type="InterPro" id="IPR046342">
    <property type="entry name" value="CBS_dom_sf"/>
</dbReference>
<feature type="compositionally biased region" description="Polar residues" evidence="10">
    <location>
        <begin position="107"/>
        <end position="116"/>
    </location>
</feature>
<protein>
    <recommendedName>
        <fullName evidence="9">Chloride channel protein</fullName>
    </recommendedName>
</protein>
<evidence type="ECO:0000256" key="7">
    <source>
        <dbReference type="ARBA" id="ARBA00023214"/>
    </source>
</evidence>
<feature type="transmembrane region" description="Helical" evidence="9">
    <location>
        <begin position="349"/>
        <end position="365"/>
    </location>
</feature>
<dbReference type="GO" id="GO:0005886">
    <property type="term" value="C:plasma membrane"/>
    <property type="evidence" value="ECO:0007669"/>
    <property type="project" value="TreeGrafter"/>
</dbReference>
<dbReference type="FunFam" id="3.10.580.10:FF:000119">
    <property type="entry name" value="Chloride channel protein"/>
    <property type="match status" value="1"/>
</dbReference>
<comment type="subcellular location">
    <subcellularLocation>
        <location evidence="1 9">Membrane</location>
        <topology evidence="1 9">Multi-pass membrane protein</topology>
    </subcellularLocation>
</comment>
<evidence type="ECO:0000259" key="11">
    <source>
        <dbReference type="PROSITE" id="PS51371"/>
    </source>
</evidence>
<evidence type="ECO:0000256" key="2">
    <source>
        <dbReference type="ARBA" id="ARBA00022448"/>
    </source>
</evidence>
<comment type="caution">
    <text evidence="12">The sequence shown here is derived from an EMBL/GenBank/DDBJ whole genome shotgun (WGS) entry which is preliminary data.</text>
</comment>
<dbReference type="SUPFAM" id="SSF54631">
    <property type="entry name" value="CBS-domain pair"/>
    <property type="match status" value="1"/>
</dbReference>
<evidence type="ECO:0000256" key="6">
    <source>
        <dbReference type="ARBA" id="ARBA00023136"/>
    </source>
</evidence>
<feature type="transmembrane region" description="Helical" evidence="9">
    <location>
        <begin position="492"/>
        <end position="511"/>
    </location>
</feature>
<reference evidence="12" key="1">
    <citation type="submission" date="2022-10" db="EMBL/GenBank/DDBJ databases">
        <title>Determination and structural analysis of whole genome sequence of Sarocladium strictum F4-1.</title>
        <authorList>
            <person name="Hu L."/>
            <person name="Jiang Y."/>
        </authorList>
    </citation>
    <scope>NUCLEOTIDE SEQUENCE</scope>
    <source>
        <strain evidence="12">F4-1</strain>
    </source>
</reference>
<evidence type="ECO:0000313" key="12">
    <source>
        <dbReference type="EMBL" id="KAK0385818.1"/>
    </source>
</evidence>
<evidence type="ECO:0000256" key="3">
    <source>
        <dbReference type="ARBA" id="ARBA00022692"/>
    </source>
</evidence>
<evidence type="ECO:0000256" key="9">
    <source>
        <dbReference type="RuleBase" id="RU361221"/>
    </source>
</evidence>
<accession>A0AA39L6C5</accession>
<feature type="transmembrane region" description="Helical" evidence="9">
    <location>
        <begin position="617"/>
        <end position="635"/>
    </location>
</feature>
<dbReference type="PANTHER" id="PTHR45711">
    <property type="entry name" value="CHLORIDE CHANNEL PROTEIN"/>
    <property type="match status" value="1"/>
</dbReference>
<keyword evidence="13" id="KW-1185">Reference proteome</keyword>
<keyword evidence="6 9" id="KW-0472">Membrane</keyword>
<evidence type="ECO:0000256" key="8">
    <source>
        <dbReference type="PROSITE-ProRule" id="PRU00703"/>
    </source>
</evidence>
<keyword evidence="7 9" id="KW-0868">Chloride</keyword>
<feature type="transmembrane region" description="Helical" evidence="9">
    <location>
        <begin position="454"/>
        <end position="472"/>
    </location>
</feature>
<feature type="transmembrane region" description="Helical" evidence="9">
    <location>
        <begin position="641"/>
        <end position="665"/>
    </location>
</feature>
<dbReference type="PROSITE" id="PS51371">
    <property type="entry name" value="CBS"/>
    <property type="match status" value="1"/>
</dbReference>
<dbReference type="PANTHER" id="PTHR45711:SF6">
    <property type="entry name" value="CHLORIDE CHANNEL PROTEIN"/>
    <property type="match status" value="1"/>
</dbReference>
<evidence type="ECO:0000256" key="4">
    <source>
        <dbReference type="ARBA" id="ARBA00022989"/>
    </source>
</evidence>